<evidence type="ECO:0000313" key="3">
    <source>
        <dbReference type="EMBL" id="KAF7820845.1"/>
    </source>
</evidence>
<keyword evidence="2" id="KW-0472">Membrane</keyword>
<dbReference type="Proteomes" id="UP000634136">
    <property type="component" value="Unassembled WGS sequence"/>
</dbReference>
<dbReference type="EMBL" id="JAAIUW010000008">
    <property type="protein sequence ID" value="KAF7820845.1"/>
    <property type="molecule type" value="Genomic_DNA"/>
</dbReference>
<keyword evidence="2" id="KW-1133">Transmembrane helix</keyword>
<organism evidence="3 4">
    <name type="scientific">Senna tora</name>
    <dbReference type="NCBI Taxonomy" id="362788"/>
    <lineage>
        <taxon>Eukaryota</taxon>
        <taxon>Viridiplantae</taxon>
        <taxon>Streptophyta</taxon>
        <taxon>Embryophyta</taxon>
        <taxon>Tracheophyta</taxon>
        <taxon>Spermatophyta</taxon>
        <taxon>Magnoliopsida</taxon>
        <taxon>eudicotyledons</taxon>
        <taxon>Gunneridae</taxon>
        <taxon>Pentapetalae</taxon>
        <taxon>rosids</taxon>
        <taxon>fabids</taxon>
        <taxon>Fabales</taxon>
        <taxon>Fabaceae</taxon>
        <taxon>Caesalpinioideae</taxon>
        <taxon>Cassia clade</taxon>
        <taxon>Senna</taxon>
    </lineage>
</organism>
<gene>
    <name evidence="3" type="ORF">G2W53_026300</name>
</gene>
<sequence>MNDQERASKAFDMSSFTIIHPFLALEVCIECIVSWAVMKRSDVCFPFWKAPWNGEIRQRFALPQDCGISPEDERKNWMDILFSFQRNLMPPANPIASTLYACSKPKVEIAPSALSPLSIVSVRITASGCDTGVGGWVIEDNGMTSSGVGLAGDGGGAGGVLSGDEGPCVGLAGVKAGGWEVLKVLGSRDRGKGAGLPSDNDCNDEFGGERSEEMLCWVLDGVWKANGKKWGIHCLTKIGFVPKNHGVDVSSLSLSSGSRISLKLETRLFDMPIHMTVVTIFHIFLLFGLPSLGSFISATFCHHSHLCSFSRSPPSIIQVDFSLSFQLDRHIICLVHNRCIFHNGIVDLAYKVYDMENKKLYISRDSVFYEEIFPFHEKIKLPDPVPQINVPENSDVDPSEIPQAQSNTQQQSLETEVDVLDETGSTDNS</sequence>
<keyword evidence="2" id="KW-0812">Transmembrane</keyword>
<comment type="caution">
    <text evidence="3">The sequence shown here is derived from an EMBL/GenBank/DDBJ whole genome shotgun (WGS) entry which is preliminary data.</text>
</comment>
<protein>
    <submittedName>
        <fullName evidence="3">Retrovirus-related Pol polyprotein from transposon TNT 1-94</fullName>
    </submittedName>
</protein>
<feature type="transmembrane region" description="Helical" evidence="2">
    <location>
        <begin position="277"/>
        <end position="300"/>
    </location>
</feature>
<dbReference type="AlphaFoldDB" id="A0A834TFI7"/>
<proteinExistence type="predicted"/>
<feature type="transmembrane region" description="Helical" evidence="2">
    <location>
        <begin position="18"/>
        <end position="38"/>
    </location>
</feature>
<name>A0A834TFI7_9FABA</name>
<feature type="compositionally biased region" description="Polar residues" evidence="1">
    <location>
        <begin position="402"/>
        <end position="414"/>
    </location>
</feature>
<evidence type="ECO:0000313" key="4">
    <source>
        <dbReference type="Proteomes" id="UP000634136"/>
    </source>
</evidence>
<feature type="region of interest" description="Disordered" evidence="1">
    <location>
        <begin position="387"/>
        <end position="429"/>
    </location>
</feature>
<accession>A0A834TFI7</accession>
<keyword evidence="4" id="KW-1185">Reference proteome</keyword>
<evidence type="ECO:0000256" key="2">
    <source>
        <dbReference type="SAM" id="Phobius"/>
    </source>
</evidence>
<evidence type="ECO:0000256" key="1">
    <source>
        <dbReference type="SAM" id="MobiDB-lite"/>
    </source>
</evidence>
<reference evidence="3" key="1">
    <citation type="submission" date="2020-09" db="EMBL/GenBank/DDBJ databases">
        <title>Genome-Enabled Discovery of Anthraquinone Biosynthesis in Senna tora.</title>
        <authorList>
            <person name="Kang S.-H."/>
            <person name="Pandey R.P."/>
            <person name="Lee C.-M."/>
            <person name="Sim J.-S."/>
            <person name="Jeong J.-T."/>
            <person name="Choi B.-S."/>
            <person name="Jung M."/>
            <person name="Ginzburg D."/>
            <person name="Zhao K."/>
            <person name="Won S.Y."/>
            <person name="Oh T.-J."/>
            <person name="Yu Y."/>
            <person name="Kim N.-H."/>
            <person name="Lee O.R."/>
            <person name="Lee T.-H."/>
            <person name="Bashyal P."/>
            <person name="Kim T.-S."/>
            <person name="Lee W.-H."/>
            <person name="Kawkins C."/>
            <person name="Kim C.-K."/>
            <person name="Kim J.S."/>
            <person name="Ahn B.O."/>
            <person name="Rhee S.Y."/>
            <person name="Sohng J.K."/>
        </authorList>
    </citation>
    <scope>NUCLEOTIDE SEQUENCE</scope>
    <source>
        <tissue evidence="3">Leaf</tissue>
    </source>
</reference>